<sequence length="213" mass="22787">MCDGIGHNARQFACGRRFGQCDAANIVDSQSHRASQGHRLIARCAHINGERARSQVLEDKAAISRGNLSDSTDGDGCTRDAFAAYGIDDLALQRRVGYVGTHYRREHIVLSRFEIQHNANLSIASERYLDTGVGGRNASQLVCSVRVGCCRCRSHRDAHSGESFATGVLNHARQSGCGDGRCLFGEANHAQTVGTTQEGSCKGAIGITGGTHT</sequence>
<dbReference type="AlphaFoldDB" id="A0A645CQQ6"/>
<reference evidence="1" key="1">
    <citation type="submission" date="2019-08" db="EMBL/GenBank/DDBJ databases">
        <authorList>
            <person name="Kucharzyk K."/>
            <person name="Murdoch R.W."/>
            <person name="Higgins S."/>
            <person name="Loffler F."/>
        </authorList>
    </citation>
    <scope>NUCLEOTIDE SEQUENCE</scope>
</reference>
<gene>
    <name evidence="1" type="ORF">SDC9_126083</name>
</gene>
<protein>
    <submittedName>
        <fullName evidence="1">Uncharacterized protein</fullName>
    </submittedName>
</protein>
<proteinExistence type="predicted"/>
<name>A0A645CQQ6_9ZZZZ</name>
<comment type="caution">
    <text evidence="1">The sequence shown here is derived from an EMBL/GenBank/DDBJ whole genome shotgun (WGS) entry which is preliminary data.</text>
</comment>
<accession>A0A645CQQ6</accession>
<dbReference type="EMBL" id="VSSQ01029082">
    <property type="protein sequence ID" value="MPM79052.1"/>
    <property type="molecule type" value="Genomic_DNA"/>
</dbReference>
<evidence type="ECO:0000313" key="1">
    <source>
        <dbReference type="EMBL" id="MPM79052.1"/>
    </source>
</evidence>
<organism evidence="1">
    <name type="scientific">bioreactor metagenome</name>
    <dbReference type="NCBI Taxonomy" id="1076179"/>
    <lineage>
        <taxon>unclassified sequences</taxon>
        <taxon>metagenomes</taxon>
        <taxon>ecological metagenomes</taxon>
    </lineage>
</organism>